<dbReference type="Proteomes" id="UP000269208">
    <property type="component" value="Chromosome"/>
</dbReference>
<dbReference type="EMBL" id="LR134190">
    <property type="protein sequence ID" value="VEB50890.1"/>
    <property type="molecule type" value="Genomic_DNA"/>
</dbReference>
<proteinExistence type="predicted"/>
<gene>
    <name evidence="1" type="ORF">NCTC6754_00579</name>
</gene>
<accession>A0A447TNF4</accession>
<organism evidence="1 2">
    <name type="scientific">Salmonella enterica I</name>
    <dbReference type="NCBI Taxonomy" id="59201"/>
    <lineage>
        <taxon>Bacteria</taxon>
        <taxon>Pseudomonadati</taxon>
        <taxon>Pseudomonadota</taxon>
        <taxon>Gammaproteobacteria</taxon>
        <taxon>Enterobacterales</taxon>
        <taxon>Enterobacteriaceae</taxon>
        <taxon>Salmonella</taxon>
    </lineage>
</organism>
<evidence type="ECO:0000313" key="1">
    <source>
        <dbReference type="EMBL" id="VEB50890.1"/>
    </source>
</evidence>
<dbReference type="AlphaFoldDB" id="A0A447TNF4"/>
<protein>
    <submittedName>
        <fullName evidence="1">Transcriptional regulator</fullName>
    </submittedName>
</protein>
<name>A0A447TNF4_SALET</name>
<sequence>MLLLALWLHKQGANNQKQVTHAVILAHGYATASSIANVAQPVTEKYDF</sequence>
<evidence type="ECO:0000313" key="2">
    <source>
        <dbReference type="Proteomes" id="UP000269208"/>
    </source>
</evidence>
<reference evidence="1 2" key="1">
    <citation type="submission" date="2018-12" db="EMBL/GenBank/DDBJ databases">
        <authorList>
            <consortium name="Pathogen Informatics"/>
        </authorList>
    </citation>
    <scope>NUCLEOTIDE SEQUENCE [LARGE SCALE GENOMIC DNA]</scope>
    <source>
        <strain evidence="1 2">NCTC6754</strain>
    </source>
</reference>